<feature type="region of interest" description="Disordered" evidence="2">
    <location>
        <begin position="42"/>
        <end position="65"/>
    </location>
</feature>
<evidence type="ECO:0000313" key="4">
    <source>
        <dbReference type="Proteomes" id="UP000821837"/>
    </source>
</evidence>
<reference evidence="3" key="2">
    <citation type="submission" date="2021-09" db="EMBL/GenBank/DDBJ databases">
        <authorList>
            <person name="Jia N."/>
            <person name="Wang J."/>
            <person name="Shi W."/>
            <person name="Du L."/>
            <person name="Sun Y."/>
            <person name="Zhan W."/>
            <person name="Jiang J."/>
            <person name="Wang Q."/>
            <person name="Zhang B."/>
            <person name="Ji P."/>
            <person name="Sakyi L.B."/>
            <person name="Cui X."/>
            <person name="Yuan T."/>
            <person name="Jiang B."/>
            <person name="Yang W."/>
            <person name="Lam T.T.-Y."/>
            <person name="Chang Q."/>
            <person name="Ding S."/>
            <person name="Wang X."/>
            <person name="Zhu J."/>
            <person name="Ruan X."/>
            <person name="Zhao L."/>
            <person name="Wei J."/>
            <person name="Que T."/>
            <person name="Du C."/>
            <person name="Cheng J."/>
            <person name="Dai P."/>
            <person name="Han X."/>
            <person name="Huang E."/>
            <person name="Gao Y."/>
            <person name="Liu J."/>
            <person name="Shao H."/>
            <person name="Ye R."/>
            <person name="Li L."/>
            <person name="Wei W."/>
            <person name="Wang X."/>
            <person name="Wang C."/>
            <person name="Huo Q."/>
            <person name="Li W."/>
            <person name="Guo W."/>
            <person name="Chen H."/>
            <person name="Chen S."/>
            <person name="Zhou L."/>
            <person name="Zhou L."/>
            <person name="Ni X."/>
            <person name="Tian J."/>
            <person name="Zhou Y."/>
            <person name="Sheng Y."/>
            <person name="Liu T."/>
            <person name="Pan Y."/>
            <person name="Xia L."/>
            <person name="Li J."/>
            <person name="Zhao F."/>
            <person name="Cao W."/>
        </authorList>
    </citation>
    <scope>NUCLEOTIDE SEQUENCE</scope>
    <source>
        <strain evidence="3">Rsan-2018</strain>
        <tissue evidence="3">Larvae</tissue>
    </source>
</reference>
<protein>
    <submittedName>
        <fullName evidence="3">Uncharacterized protein</fullName>
    </submittedName>
</protein>
<dbReference type="VEuPathDB" id="VectorBase:RSAN_031093"/>
<dbReference type="AlphaFoldDB" id="A0A9D4PDG1"/>
<keyword evidence="1" id="KW-0175">Coiled coil</keyword>
<evidence type="ECO:0000313" key="3">
    <source>
        <dbReference type="EMBL" id="KAH7939045.1"/>
    </source>
</evidence>
<comment type="caution">
    <text evidence="3">The sequence shown here is derived from an EMBL/GenBank/DDBJ whole genome shotgun (WGS) entry which is preliminary data.</text>
</comment>
<dbReference type="EMBL" id="JABSTV010001254">
    <property type="protein sequence ID" value="KAH7939045.1"/>
    <property type="molecule type" value="Genomic_DNA"/>
</dbReference>
<proteinExistence type="predicted"/>
<evidence type="ECO:0000256" key="2">
    <source>
        <dbReference type="SAM" id="MobiDB-lite"/>
    </source>
</evidence>
<accession>A0A9D4PDG1</accession>
<keyword evidence="4" id="KW-1185">Reference proteome</keyword>
<name>A0A9D4PDG1_RHISA</name>
<evidence type="ECO:0000256" key="1">
    <source>
        <dbReference type="SAM" id="Coils"/>
    </source>
</evidence>
<organism evidence="3 4">
    <name type="scientific">Rhipicephalus sanguineus</name>
    <name type="common">Brown dog tick</name>
    <name type="synonym">Ixodes sanguineus</name>
    <dbReference type="NCBI Taxonomy" id="34632"/>
    <lineage>
        <taxon>Eukaryota</taxon>
        <taxon>Metazoa</taxon>
        <taxon>Ecdysozoa</taxon>
        <taxon>Arthropoda</taxon>
        <taxon>Chelicerata</taxon>
        <taxon>Arachnida</taxon>
        <taxon>Acari</taxon>
        <taxon>Parasitiformes</taxon>
        <taxon>Ixodida</taxon>
        <taxon>Ixodoidea</taxon>
        <taxon>Ixodidae</taxon>
        <taxon>Rhipicephalinae</taxon>
        <taxon>Rhipicephalus</taxon>
        <taxon>Rhipicephalus</taxon>
    </lineage>
</organism>
<dbReference type="Proteomes" id="UP000821837">
    <property type="component" value="Chromosome 8"/>
</dbReference>
<feature type="compositionally biased region" description="Basic and acidic residues" evidence="2">
    <location>
        <begin position="52"/>
        <end position="65"/>
    </location>
</feature>
<sequence>MGRRRVVRTPSEEREFQLRRKEMRRARIRNQTEEQRAIVRSMNAAAQRRRRQDAALREREKEARRRLRADPEIRQLEAAKHRERRRDLQVRLREAQARWRRRQNPEIRQLEAAKHRARREDLAVRLREAEDRRRRHQNQREVIDGVHCEEEASQAQEADWQSRLRQRAQLSKEQNECCDVCFCPAFEEELSPIDTTYVSLLAVEFPNEDVDSFVLCSLCHAAVRAGATPALLGSNIYAHPANTTGLREDHFLCR</sequence>
<feature type="coiled-coil region" evidence="1">
    <location>
        <begin position="78"/>
        <end position="139"/>
    </location>
</feature>
<reference evidence="3" key="1">
    <citation type="journal article" date="2020" name="Cell">
        <title>Large-Scale Comparative Analyses of Tick Genomes Elucidate Their Genetic Diversity and Vector Capacities.</title>
        <authorList>
            <consortium name="Tick Genome and Microbiome Consortium (TIGMIC)"/>
            <person name="Jia N."/>
            <person name="Wang J."/>
            <person name="Shi W."/>
            <person name="Du L."/>
            <person name="Sun Y."/>
            <person name="Zhan W."/>
            <person name="Jiang J.F."/>
            <person name="Wang Q."/>
            <person name="Zhang B."/>
            <person name="Ji P."/>
            <person name="Bell-Sakyi L."/>
            <person name="Cui X.M."/>
            <person name="Yuan T.T."/>
            <person name="Jiang B.G."/>
            <person name="Yang W.F."/>
            <person name="Lam T.T."/>
            <person name="Chang Q.C."/>
            <person name="Ding S.J."/>
            <person name="Wang X.J."/>
            <person name="Zhu J.G."/>
            <person name="Ruan X.D."/>
            <person name="Zhao L."/>
            <person name="Wei J.T."/>
            <person name="Ye R.Z."/>
            <person name="Que T.C."/>
            <person name="Du C.H."/>
            <person name="Zhou Y.H."/>
            <person name="Cheng J.X."/>
            <person name="Dai P.F."/>
            <person name="Guo W.B."/>
            <person name="Han X.H."/>
            <person name="Huang E.J."/>
            <person name="Li L.F."/>
            <person name="Wei W."/>
            <person name="Gao Y.C."/>
            <person name="Liu J.Z."/>
            <person name="Shao H.Z."/>
            <person name="Wang X."/>
            <person name="Wang C.C."/>
            <person name="Yang T.C."/>
            <person name="Huo Q.B."/>
            <person name="Li W."/>
            <person name="Chen H.Y."/>
            <person name="Chen S.E."/>
            <person name="Zhou L.G."/>
            <person name="Ni X.B."/>
            <person name="Tian J.H."/>
            <person name="Sheng Y."/>
            <person name="Liu T."/>
            <person name="Pan Y.S."/>
            <person name="Xia L.Y."/>
            <person name="Li J."/>
            <person name="Zhao F."/>
            <person name="Cao W.C."/>
        </authorList>
    </citation>
    <scope>NUCLEOTIDE SEQUENCE</scope>
    <source>
        <strain evidence="3">Rsan-2018</strain>
    </source>
</reference>
<gene>
    <name evidence="3" type="ORF">HPB52_005080</name>
</gene>